<dbReference type="GO" id="GO:0004788">
    <property type="term" value="F:thiamine diphosphokinase activity"/>
    <property type="evidence" value="ECO:0007669"/>
    <property type="project" value="InterPro"/>
</dbReference>
<comment type="similarity">
    <text evidence="2">Belongs to the thiamine pyrophosphokinase family.</text>
</comment>
<dbReference type="InterPro" id="IPR036371">
    <property type="entry name" value="TPK_B1-bd_sf"/>
</dbReference>
<reference evidence="13" key="1">
    <citation type="submission" date="2021-08" db="EMBL/GenBank/DDBJ databases">
        <authorList>
            <person name="Misof B."/>
            <person name="Oliver O."/>
            <person name="Podsiadlowski L."/>
            <person name="Donath A."/>
            <person name="Peters R."/>
            <person name="Mayer C."/>
            <person name="Rust J."/>
            <person name="Gunkel S."/>
            <person name="Lesny P."/>
            <person name="Martin S."/>
            <person name="Oeyen J.P."/>
            <person name="Petersen M."/>
            <person name="Panagiotis P."/>
            <person name="Wilbrandt J."/>
            <person name="Tanja T."/>
        </authorList>
    </citation>
    <scope>NUCLEOTIDE SEQUENCE</scope>
    <source>
        <strain evidence="13">GBR_01_08_01A</strain>
        <tissue evidence="13">Thorax + abdomen</tissue>
    </source>
</reference>
<feature type="domain" description="Thiamin pyrophosphokinase thiamin-binding" evidence="12">
    <location>
        <begin position="221"/>
        <end position="290"/>
    </location>
</feature>
<reference evidence="13" key="2">
    <citation type="journal article" date="2023" name="Commun. Biol.">
        <title>Intrasexual cuticular hydrocarbon dimorphism in a wasp sheds light on hydrocarbon biosynthesis genes in Hymenoptera.</title>
        <authorList>
            <person name="Moris V.C."/>
            <person name="Podsiadlowski L."/>
            <person name="Martin S."/>
            <person name="Oeyen J.P."/>
            <person name="Donath A."/>
            <person name="Petersen M."/>
            <person name="Wilbrandt J."/>
            <person name="Misof B."/>
            <person name="Liedtke D."/>
            <person name="Thamm M."/>
            <person name="Scheiner R."/>
            <person name="Schmitt T."/>
            <person name="Niehuis O."/>
        </authorList>
    </citation>
    <scope>NUCLEOTIDE SEQUENCE</scope>
    <source>
        <strain evidence="13">GBR_01_08_01A</strain>
    </source>
</reference>
<evidence type="ECO:0000256" key="1">
    <source>
        <dbReference type="ARBA" id="ARBA00005078"/>
    </source>
</evidence>
<keyword evidence="5" id="KW-0547">Nucleotide-binding</keyword>
<evidence type="ECO:0000256" key="4">
    <source>
        <dbReference type="ARBA" id="ARBA00022679"/>
    </source>
</evidence>
<dbReference type="Proteomes" id="UP001258017">
    <property type="component" value="Unassembled WGS sequence"/>
</dbReference>
<evidence type="ECO:0000256" key="8">
    <source>
        <dbReference type="ARBA" id="ARBA00050898"/>
    </source>
</evidence>
<dbReference type="AlphaFoldDB" id="A0AAD9RP82"/>
<evidence type="ECO:0000256" key="3">
    <source>
        <dbReference type="ARBA" id="ARBA00011738"/>
    </source>
</evidence>
<dbReference type="GO" id="GO:0009229">
    <property type="term" value="P:thiamine diphosphate biosynthetic process"/>
    <property type="evidence" value="ECO:0007669"/>
    <property type="project" value="InterPro"/>
</dbReference>
<evidence type="ECO:0000256" key="6">
    <source>
        <dbReference type="ARBA" id="ARBA00022777"/>
    </source>
</evidence>
<keyword evidence="4" id="KW-0808">Transferase</keyword>
<evidence type="ECO:0000256" key="9">
    <source>
        <dbReference type="ARBA" id="ARBA00055888"/>
    </source>
</evidence>
<evidence type="ECO:0000256" key="7">
    <source>
        <dbReference type="ARBA" id="ARBA00022840"/>
    </source>
</evidence>
<dbReference type="CDD" id="cd07995">
    <property type="entry name" value="TPK"/>
    <property type="match status" value="1"/>
</dbReference>
<accession>A0AAD9RP82</accession>
<dbReference type="SMART" id="SM00983">
    <property type="entry name" value="TPK_B1_binding"/>
    <property type="match status" value="1"/>
</dbReference>
<comment type="caution">
    <text evidence="13">The sequence shown here is derived from an EMBL/GenBank/DDBJ whole genome shotgun (WGS) entry which is preliminary data.</text>
</comment>
<dbReference type="InterPro" id="IPR007371">
    <property type="entry name" value="TPK_catalytic"/>
</dbReference>
<evidence type="ECO:0000313" key="14">
    <source>
        <dbReference type="Proteomes" id="UP001258017"/>
    </source>
</evidence>
<dbReference type="GO" id="GO:0005524">
    <property type="term" value="F:ATP binding"/>
    <property type="evidence" value="ECO:0007669"/>
    <property type="project" value="UniProtKB-KW"/>
</dbReference>
<organism evidence="13 14">
    <name type="scientific">Odynerus spinipes</name>
    <dbReference type="NCBI Taxonomy" id="1348599"/>
    <lineage>
        <taxon>Eukaryota</taxon>
        <taxon>Metazoa</taxon>
        <taxon>Ecdysozoa</taxon>
        <taxon>Arthropoda</taxon>
        <taxon>Hexapoda</taxon>
        <taxon>Insecta</taxon>
        <taxon>Pterygota</taxon>
        <taxon>Neoptera</taxon>
        <taxon>Endopterygota</taxon>
        <taxon>Hymenoptera</taxon>
        <taxon>Apocrita</taxon>
        <taxon>Aculeata</taxon>
        <taxon>Vespoidea</taxon>
        <taxon>Vespidae</taxon>
        <taxon>Eumeninae</taxon>
        <taxon>Odynerus</taxon>
    </lineage>
</organism>
<dbReference type="EMBL" id="JAIFRP010000030">
    <property type="protein sequence ID" value="KAK2583349.1"/>
    <property type="molecule type" value="Genomic_DNA"/>
</dbReference>
<dbReference type="Gene3D" id="2.60.120.320">
    <property type="entry name" value="Thiamin pyrophosphokinase, thiamin-binding domain"/>
    <property type="match status" value="1"/>
</dbReference>
<keyword evidence="6" id="KW-0418">Kinase</keyword>
<name>A0AAD9RP82_9HYME</name>
<keyword evidence="14" id="KW-1185">Reference proteome</keyword>
<dbReference type="SUPFAM" id="SSF63999">
    <property type="entry name" value="Thiamin pyrophosphokinase, catalytic domain"/>
    <property type="match status" value="1"/>
</dbReference>
<evidence type="ECO:0000259" key="12">
    <source>
        <dbReference type="SMART" id="SM00983"/>
    </source>
</evidence>
<dbReference type="Pfam" id="PF04265">
    <property type="entry name" value="TPK_B1_binding"/>
    <property type="match status" value="1"/>
</dbReference>
<dbReference type="PANTHER" id="PTHR13622:SF8">
    <property type="entry name" value="THIAMIN PYROPHOSPHOKINASE 1"/>
    <property type="match status" value="1"/>
</dbReference>
<dbReference type="PANTHER" id="PTHR13622">
    <property type="entry name" value="THIAMIN PYROPHOSPHOKINASE"/>
    <property type="match status" value="1"/>
</dbReference>
<evidence type="ECO:0000256" key="5">
    <source>
        <dbReference type="ARBA" id="ARBA00022741"/>
    </source>
</evidence>
<comment type="subunit">
    <text evidence="3">Homodimer.</text>
</comment>
<proteinExistence type="inferred from homology"/>
<comment type="catalytic activity">
    <reaction evidence="8">
        <text>thiamine + UTP = thiamine diphosphate + UMP + H(+)</text>
        <dbReference type="Rhea" id="RHEA:79423"/>
        <dbReference type="ChEBI" id="CHEBI:15378"/>
        <dbReference type="ChEBI" id="CHEBI:18385"/>
        <dbReference type="ChEBI" id="CHEBI:46398"/>
        <dbReference type="ChEBI" id="CHEBI:57865"/>
        <dbReference type="ChEBI" id="CHEBI:58937"/>
    </reaction>
    <physiologicalReaction direction="left-to-right" evidence="8">
        <dbReference type="Rhea" id="RHEA:79424"/>
    </physiologicalReaction>
</comment>
<comment type="pathway">
    <text evidence="1">Cofactor biosynthesis; thiamine diphosphate biosynthesis; thiamine diphosphate from thiamine: step 1/1.</text>
</comment>
<dbReference type="GO" id="GO:0016301">
    <property type="term" value="F:kinase activity"/>
    <property type="evidence" value="ECO:0007669"/>
    <property type="project" value="UniProtKB-KW"/>
</dbReference>
<dbReference type="Gene3D" id="3.40.50.10240">
    <property type="entry name" value="Thiamin pyrophosphokinase, catalytic domain"/>
    <property type="match status" value="1"/>
</dbReference>
<dbReference type="FunFam" id="2.60.120.320:FF:000002">
    <property type="entry name" value="Thiamine pyrophosphokinase"/>
    <property type="match status" value="1"/>
</dbReference>
<dbReference type="InterPro" id="IPR007373">
    <property type="entry name" value="Thiamin_PyroPKinase_B1-bd"/>
</dbReference>
<evidence type="ECO:0000256" key="11">
    <source>
        <dbReference type="ARBA" id="ARBA00076797"/>
    </source>
</evidence>
<protein>
    <recommendedName>
        <fullName evidence="10">Thiamine pyrophosphokinase 1</fullName>
    </recommendedName>
    <alternativeName>
        <fullName evidence="11">Thiamin pyrophosphokinase 1</fullName>
    </alternativeName>
</protein>
<keyword evidence="7" id="KW-0067">ATP-binding</keyword>
<sequence length="316" mass="35925">MDKRSFCVKLSTKFWECFSRYISQFFREYELALGMQHEAEIEKNVWDPLNIFNASDDYAYAVVVLNRPIRLKPSLMLQLWEKARVTVTVDGGTQRWLNYLNEEGIDIWNANDRKYIPNLITGDMDSSSPYIIHKLKSIGSKIIVTPDQMYTDYTKALVQLDIYTKAEGIKLDGIFVIVECSGRFDHVLGNVNTLYKAEHMIRNVQIIQIAADSLTWLLKPGFHRIMVPDELLQGNNWCGLLPIGAPAKHISTTGLKWNLDNASMQFGGLVSTSNTYDKCPEVTVNTDVSLIWTMGIELLMNTVNNVGNSSTHDCQN</sequence>
<dbReference type="SUPFAM" id="SSF63862">
    <property type="entry name" value="Thiamin pyrophosphokinase, substrate-binding domain"/>
    <property type="match status" value="1"/>
</dbReference>
<comment type="function">
    <text evidence="9">Catalyzes the phosphorylation of thiamine to thiamine pyrophosphate (TPP) utilizing UTP and therefore links the biosynthesis of TPP to pyrimidines metabolism. By producing thiamine pyrophosphate, a cofactor of the mitochondrial pyruvate dehydrogenase indirectly regulates pyruvate oxidation and lipogenesis. Although it can also catalyze thiamine phosphorylation using ATP and CTP in vitro, it does so with significantly lower efficiency and without physiological relevance evidence.</text>
</comment>
<dbReference type="Pfam" id="PF04263">
    <property type="entry name" value="TPK_catalytic"/>
    <property type="match status" value="1"/>
</dbReference>
<dbReference type="GO" id="GO:0005829">
    <property type="term" value="C:cytosol"/>
    <property type="evidence" value="ECO:0007669"/>
    <property type="project" value="UniProtKB-ARBA"/>
</dbReference>
<dbReference type="GO" id="GO:0030975">
    <property type="term" value="F:thiamine binding"/>
    <property type="evidence" value="ECO:0007669"/>
    <property type="project" value="InterPro"/>
</dbReference>
<gene>
    <name evidence="13" type="ORF">KPH14_009347</name>
</gene>
<evidence type="ECO:0000313" key="13">
    <source>
        <dbReference type="EMBL" id="KAK2583349.1"/>
    </source>
</evidence>
<dbReference type="NCBIfam" id="TIGR01378">
    <property type="entry name" value="thi_PPkinase"/>
    <property type="match status" value="1"/>
</dbReference>
<dbReference type="InterPro" id="IPR036759">
    <property type="entry name" value="TPK_catalytic_sf"/>
</dbReference>
<dbReference type="FunFam" id="3.40.50.10240:FF:000006">
    <property type="entry name" value="Thiamin pyrophosphokinase 1"/>
    <property type="match status" value="1"/>
</dbReference>
<dbReference type="GO" id="GO:0006772">
    <property type="term" value="P:thiamine metabolic process"/>
    <property type="evidence" value="ECO:0007669"/>
    <property type="project" value="InterPro"/>
</dbReference>
<evidence type="ECO:0000256" key="2">
    <source>
        <dbReference type="ARBA" id="ARBA00006785"/>
    </source>
</evidence>
<dbReference type="InterPro" id="IPR006282">
    <property type="entry name" value="Thi_PPkinase"/>
</dbReference>
<evidence type="ECO:0000256" key="10">
    <source>
        <dbReference type="ARBA" id="ARBA00074758"/>
    </source>
</evidence>